<evidence type="ECO:0000313" key="1">
    <source>
        <dbReference type="EMBL" id="ESO10363.1"/>
    </source>
</evidence>
<name>T1EJ57_HELRO</name>
<keyword evidence="3" id="KW-1185">Reference proteome</keyword>
<accession>T1EJ57</accession>
<evidence type="ECO:0000313" key="2">
    <source>
        <dbReference type="EnsemblMetazoa" id="HelroP142457"/>
    </source>
</evidence>
<evidence type="ECO:0000313" key="3">
    <source>
        <dbReference type="Proteomes" id="UP000015101"/>
    </source>
</evidence>
<organism evidence="2 3">
    <name type="scientific">Helobdella robusta</name>
    <name type="common">Californian leech</name>
    <dbReference type="NCBI Taxonomy" id="6412"/>
    <lineage>
        <taxon>Eukaryota</taxon>
        <taxon>Metazoa</taxon>
        <taxon>Spiralia</taxon>
        <taxon>Lophotrochozoa</taxon>
        <taxon>Annelida</taxon>
        <taxon>Clitellata</taxon>
        <taxon>Hirudinea</taxon>
        <taxon>Rhynchobdellida</taxon>
        <taxon>Glossiphoniidae</taxon>
        <taxon>Helobdella</taxon>
    </lineage>
</organism>
<dbReference type="Proteomes" id="UP000015101">
    <property type="component" value="Unassembled WGS sequence"/>
</dbReference>
<dbReference type="PANTHER" id="PTHR33332">
    <property type="entry name" value="REVERSE TRANSCRIPTASE DOMAIN-CONTAINING PROTEIN"/>
    <property type="match status" value="1"/>
</dbReference>
<dbReference type="CTD" id="20196607"/>
<dbReference type="GeneID" id="20196607"/>
<evidence type="ECO:0008006" key="4">
    <source>
        <dbReference type="Google" id="ProtNLM"/>
    </source>
</evidence>
<reference evidence="1 3" key="2">
    <citation type="journal article" date="2013" name="Nature">
        <title>Insights into bilaterian evolution from three spiralian genomes.</title>
        <authorList>
            <person name="Simakov O."/>
            <person name="Marletaz F."/>
            <person name="Cho S.J."/>
            <person name="Edsinger-Gonzales E."/>
            <person name="Havlak P."/>
            <person name="Hellsten U."/>
            <person name="Kuo D.H."/>
            <person name="Larsson T."/>
            <person name="Lv J."/>
            <person name="Arendt D."/>
            <person name="Savage R."/>
            <person name="Osoegawa K."/>
            <person name="de Jong P."/>
            <person name="Grimwood J."/>
            <person name="Chapman J.A."/>
            <person name="Shapiro H."/>
            <person name="Aerts A."/>
            <person name="Otillar R.P."/>
            <person name="Terry A.Y."/>
            <person name="Boore J.L."/>
            <person name="Grigoriev I.V."/>
            <person name="Lindberg D.R."/>
            <person name="Seaver E.C."/>
            <person name="Weisblat D.A."/>
            <person name="Putnam N.H."/>
            <person name="Rokhsar D.S."/>
        </authorList>
    </citation>
    <scope>NUCLEOTIDE SEQUENCE</scope>
</reference>
<protein>
    <recommendedName>
        <fullName evidence="4">Reverse transcriptase domain-containing protein</fullName>
    </recommendedName>
</protein>
<dbReference type="EMBL" id="AMQM01008950">
    <property type="status" value="NOT_ANNOTATED_CDS"/>
    <property type="molecule type" value="Genomic_DNA"/>
</dbReference>
<dbReference type="HOGENOM" id="CLU_210040_0_0_1"/>
<dbReference type="EnsemblMetazoa" id="HelroT142457">
    <property type="protein sequence ID" value="HelroP142457"/>
    <property type="gene ID" value="HelroG142457"/>
</dbReference>
<dbReference type="AlphaFoldDB" id="T1EJ57"/>
<reference evidence="2" key="3">
    <citation type="submission" date="2015-06" db="UniProtKB">
        <authorList>
            <consortium name="EnsemblMetazoa"/>
        </authorList>
    </citation>
    <scope>IDENTIFICATION</scope>
</reference>
<dbReference type="RefSeq" id="XP_009011523.1">
    <property type="nucleotide sequence ID" value="XM_009013275.1"/>
</dbReference>
<reference evidence="3" key="1">
    <citation type="submission" date="2012-12" db="EMBL/GenBank/DDBJ databases">
        <authorList>
            <person name="Hellsten U."/>
            <person name="Grimwood J."/>
            <person name="Chapman J.A."/>
            <person name="Shapiro H."/>
            <person name="Aerts A."/>
            <person name="Otillar R.P."/>
            <person name="Terry A.Y."/>
            <person name="Boore J.L."/>
            <person name="Simakov O."/>
            <person name="Marletaz F."/>
            <person name="Cho S.-J."/>
            <person name="Edsinger-Gonzales E."/>
            <person name="Havlak P."/>
            <person name="Kuo D.-H."/>
            <person name="Larsson T."/>
            <person name="Lv J."/>
            <person name="Arendt D."/>
            <person name="Savage R."/>
            <person name="Osoegawa K."/>
            <person name="de Jong P."/>
            <person name="Lindberg D.R."/>
            <person name="Seaver E.C."/>
            <person name="Weisblat D.A."/>
            <person name="Putnam N.H."/>
            <person name="Grigoriev I.V."/>
            <person name="Rokhsar D.S."/>
        </authorList>
    </citation>
    <scope>NUCLEOTIDE SEQUENCE</scope>
</reference>
<dbReference type="STRING" id="6412.T1EJ57"/>
<dbReference type="OrthoDB" id="6153278at2759"/>
<dbReference type="InParanoid" id="T1EJ57"/>
<proteinExistence type="predicted"/>
<dbReference type="KEGG" id="hro:HELRODRAFT_142457"/>
<dbReference type="EMBL" id="KB095883">
    <property type="protein sequence ID" value="ESO10363.1"/>
    <property type="molecule type" value="Genomic_DNA"/>
</dbReference>
<gene>
    <name evidence="2" type="primary">20196607</name>
    <name evidence="1" type="ORF">HELRODRAFT_142457</name>
</gene>
<sequence>SCAAMICLDLSAAFDTINHQILLERLKMEFGITDTALSWFSSYLSNRPQFIKLGTL</sequence>